<dbReference type="GO" id="GO:0006402">
    <property type="term" value="P:mRNA catabolic process"/>
    <property type="evidence" value="ECO:0007669"/>
    <property type="project" value="TreeGrafter"/>
</dbReference>
<evidence type="ECO:0000256" key="1">
    <source>
        <dbReference type="ARBA" id="ARBA00007521"/>
    </source>
</evidence>
<name>A0A919PGM8_9ACTN</name>
<proteinExistence type="inferred from homology"/>
<dbReference type="EMBL" id="BONQ01000017">
    <property type="protein sequence ID" value="GIG42891.1"/>
    <property type="molecule type" value="Genomic_DNA"/>
</dbReference>
<evidence type="ECO:0000313" key="4">
    <source>
        <dbReference type="Proteomes" id="UP000660611"/>
    </source>
</evidence>
<dbReference type="Pfam" id="PF02452">
    <property type="entry name" value="PemK_toxin"/>
    <property type="match status" value="1"/>
</dbReference>
<evidence type="ECO:0008006" key="5">
    <source>
        <dbReference type="Google" id="ProtNLM"/>
    </source>
</evidence>
<dbReference type="InterPro" id="IPR003477">
    <property type="entry name" value="PemK-like"/>
</dbReference>
<dbReference type="SUPFAM" id="SSF50118">
    <property type="entry name" value="Cell growth inhibitor/plasmid maintenance toxic component"/>
    <property type="match status" value="1"/>
</dbReference>
<evidence type="ECO:0000256" key="2">
    <source>
        <dbReference type="ARBA" id="ARBA00022649"/>
    </source>
</evidence>
<dbReference type="GO" id="GO:0004521">
    <property type="term" value="F:RNA endonuclease activity"/>
    <property type="evidence" value="ECO:0007669"/>
    <property type="project" value="TreeGrafter"/>
</dbReference>
<evidence type="ECO:0000313" key="3">
    <source>
        <dbReference type="EMBL" id="GIG42891.1"/>
    </source>
</evidence>
<comment type="caution">
    <text evidence="3">The sequence shown here is derived from an EMBL/GenBank/DDBJ whole genome shotgun (WGS) entry which is preliminary data.</text>
</comment>
<dbReference type="PANTHER" id="PTHR33988">
    <property type="entry name" value="ENDORIBONUCLEASE MAZF-RELATED"/>
    <property type="match status" value="1"/>
</dbReference>
<keyword evidence="2" id="KW-1277">Toxin-antitoxin system</keyword>
<dbReference type="Proteomes" id="UP000660611">
    <property type="component" value="Unassembled WGS sequence"/>
</dbReference>
<dbReference type="GO" id="GO:0003677">
    <property type="term" value="F:DNA binding"/>
    <property type="evidence" value="ECO:0007669"/>
    <property type="project" value="InterPro"/>
</dbReference>
<sequence>MRQIRLAQTDKPRPVLVLTRERIRPHMRSVTIAPITTRIRGLLTEVPVGPQNGLDRPSVVSCDNIETVDRDALGPLVGYLLPDQEQALARAITVAFDLET</sequence>
<dbReference type="AlphaFoldDB" id="A0A919PGM8"/>
<protein>
    <recommendedName>
        <fullName evidence="5">Type II toxin-antitoxin system PemK/MazF family toxin</fullName>
    </recommendedName>
</protein>
<dbReference type="PANTHER" id="PTHR33988:SF2">
    <property type="entry name" value="ENDORIBONUCLEASE MAZF"/>
    <property type="match status" value="1"/>
</dbReference>
<dbReference type="RefSeq" id="WP_203844757.1">
    <property type="nucleotide sequence ID" value="NZ_BAAAVW010000002.1"/>
</dbReference>
<dbReference type="Gene3D" id="2.30.30.110">
    <property type="match status" value="1"/>
</dbReference>
<keyword evidence="4" id="KW-1185">Reference proteome</keyword>
<organism evidence="3 4">
    <name type="scientific">Dactylosporangium siamense</name>
    <dbReference type="NCBI Taxonomy" id="685454"/>
    <lineage>
        <taxon>Bacteria</taxon>
        <taxon>Bacillati</taxon>
        <taxon>Actinomycetota</taxon>
        <taxon>Actinomycetes</taxon>
        <taxon>Micromonosporales</taxon>
        <taxon>Micromonosporaceae</taxon>
        <taxon>Dactylosporangium</taxon>
    </lineage>
</organism>
<dbReference type="InterPro" id="IPR011067">
    <property type="entry name" value="Plasmid_toxin/cell-grow_inhib"/>
</dbReference>
<accession>A0A919PGM8</accession>
<dbReference type="GO" id="GO:0016075">
    <property type="term" value="P:rRNA catabolic process"/>
    <property type="evidence" value="ECO:0007669"/>
    <property type="project" value="TreeGrafter"/>
</dbReference>
<comment type="similarity">
    <text evidence="1">Belongs to the PemK/MazF family.</text>
</comment>
<reference evidence="3" key="1">
    <citation type="submission" date="2021-01" db="EMBL/GenBank/DDBJ databases">
        <title>Whole genome shotgun sequence of Dactylosporangium siamense NBRC 106093.</title>
        <authorList>
            <person name="Komaki H."/>
            <person name="Tamura T."/>
        </authorList>
    </citation>
    <scope>NUCLEOTIDE SEQUENCE</scope>
    <source>
        <strain evidence="3">NBRC 106093</strain>
    </source>
</reference>
<gene>
    <name evidence="3" type="ORF">Dsi01nite_009320</name>
</gene>